<protein>
    <submittedName>
        <fullName evidence="1">Uncharacterized protein</fullName>
    </submittedName>
</protein>
<evidence type="ECO:0000313" key="2">
    <source>
        <dbReference type="Proteomes" id="UP001172457"/>
    </source>
</evidence>
<proteinExistence type="predicted"/>
<sequence length="215" mass="24504">MARIPMRFKRITEAFDDDARAGCAKQRKRAFANSATDLSDLVDSFFFEDDGGGRDEGNADRSDRDDEDDRAKCEIRSEVEGCAGIWKILHPRGLRGLCKSRWEKTGRYPAGEYEYIDVMKLRQPLHLEVSFGGQFTIARPTKTYKSLLEIIPNIAVIKPKNLKQVVRLMCAAMRASLKTKDMMVSPWRKNGYMQTKWFGSYKRTTNASVEVNGGF</sequence>
<dbReference type="PANTHER" id="PTHR31579">
    <property type="entry name" value="OS03G0796600 PROTEIN"/>
    <property type="match status" value="1"/>
</dbReference>
<dbReference type="Proteomes" id="UP001172457">
    <property type="component" value="Chromosome 8"/>
</dbReference>
<dbReference type="AlphaFoldDB" id="A0AA38SR04"/>
<comment type="caution">
    <text evidence="1">The sequence shown here is derived from an EMBL/GenBank/DDBJ whole genome shotgun (WGS) entry which is preliminary data.</text>
</comment>
<reference evidence="1" key="1">
    <citation type="submission" date="2023-03" db="EMBL/GenBank/DDBJ databases">
        <title>Chromosome-scale reference genome and RAD-based genetic map of yellow starthistle (Centaurea solstitialis) reveal putative structural variation and QTLs associated with invader traits.</title>
        <authorList>
            <person name="Reatini B."/>
            <person name="Cang F.A."/>
            <person name="Jiang Q."/>
            <person name="Mckibben M.T.W."/>
            <person name="Barker M.S."/>
            <person name="Rieseberg L.H."/>
            <person name="Dlugosch K.M."/>
        </authorList>
    </citation>
    <scope>NUCLEOTIDE SEQUENCE</scope>
    <source>
        <strain evidence="1">CAN-66</strain>
        <tissue evidence="1">Leaf</tissue>
    </source>
</reference>
<dbReference type="PANTHER" id="PTHR31579:SF69">
    <property type="entry name" value="DUF506 DOMAIN-CONTAINING PROTEIN"/>
    <property type="match status" value="1"/>
</dbReference>
<accession>A0AA38SR04</accession>
<dbReference type="NCBIfam" id="TIGR01615">
    <property type="entry name" value="A_thal_3542"/>
    <property type="match status" value="1"/>
</dbReference>
<name>A0AA38SR04_9ASTR</name>
<evidence type="ECO:0000313" key="1">
    <source>
        <dbReference type="EMBL" id="KAJ9537657.1"/>
    </source>
</evidence>
<dbReference type="EMBL" id="JARYMX010000008">
    <property type="protein sequence ID" value="KAJ9537657.1"/>
    <property type="molecule type" value="Genomic_DNA"/>
</dbReference>
<organism evidence="1 2">
    <name type="scientific">Centaurea solstitialis</name>
    <name type="common">yellow star-thistle</name>
    <dbReference type="NCBI Taxonomy" id="347529"/>
    <lineage>
        <taxon>Eukaryota</taxon>
        <taxon>Viridiplantae</taxon>
        <taxon>Streptophyta</taxon>
        <taxon>Embryophyta</taxon>
        <taxon>Tracheophyta</taxon>
        <taxon>Spermatophyta</taxon>
        <taxon>Magnoliopsida</taxon>
        <taxon>eudicotyledons</taxon>
        <taxon>Gunneridae</taxon>
        <taxon>Pentapetalae</taxon>
        <taxon>asterids</taxon>
        <taxon>campanulids</taxon>
        <taxon>Asterales</taxon>
        <taxon>Asteraceae</taxon>
        <taxon>Carduoideae</taxon>
        <taxon>Cardueae</taxon>
        <taxon>Centaureinae</taxon>
        <taxon>Centaurea</taxon>
    </lineage>
</organism>
<gene>
    <name evidence="1" type="ORF">OSB04_030390</name>
</gene>
<dbReference type="Pfam" id="PF04720">
    <property type="entry name" value="PDDEXK_6"/>
    <property type="match status" value="1"/>
</dbReference>
<keyword evidence="2" id="KW-1185">Reference proteome</keyword>
<dbReference type="InterPro" id="IPR006502">
    <property type="entry name" value="PDDEXK-like"/>
</dbReference>